<evidence type="ECO:0000313" key="2">
    <source>
        <dbReference type="Proteomes" id="UP000675554"/>
    </source>
</evidence>
<reference evidence="1" key="1">
    <citation type="submission" date="2021-04" db="EMBL/GenBank/DDBJ databases">
        <title>Sequencing of actinobacteria type strains.</title>
        <authorList>
            <person name="Nguyen G.-S."/>
            <person name="Wentzel A."/>
        </authorList>
    </citation>
    <scope>NUCLEOTIDE SEQUENCE</scope>
    <source>
        <strain evidence="1">DSM 42095</strain>
    </source>
</reference>
<dbReference type="AlphaFoldDB" id="A0A8T4ITR0"/>
<gene>
    <name evidence="1" type="ORF">KDA82_16715</name>
</gene>
<sequence length="85" mass="9576">MSRRDVAPFRVGDRVRGISYVPAERREREASEEFQGTVVQIGSGYAGVDADRAFLWARVDDHTERQALVRDTELLDPAEAGRADR</sequence>
<comment type="caution">
    <text evidence="1">The sequence shown here is derived from an EMBL/GenBank/DDBJ whole genome shotgun (WGS) entry which is preliminary data.</text>
</comment>
<dbReference type="EMBL" id="JAGSMN010000362">
    <property type="protein sequence ID" value="MBR7674632.1"/>
    <property type="molecule type" value="Genomic_DNA"/>
</dbReference>
<accession>A0A8T4ITR0</accession>
<proteinExistence type="predicted"/>
<evidence type="ECO:0000313" key="1">
    <source>
        <dbReference type="EMBL" id="MBR7674632.1"/>
    </source>
</evidence>
<keyword evidence="2" id="KW-1185">Reference proteome</keyword>
<organism evidence="1 2">
    <name type="scientific">Streptomyces daliensis</name>
    <dbReference type="NCBI Taxonomy" id="299421"/>
    <lineage>
        <taxon>Bacteria</taxon>
        <taxon>Bacillati</taxon>
        <taxon>Actinomycetota</taxon>
        <taxon>Actinomycetes</taxon>
        <taxon>Kitasatosporales</taxon>
        <taxon>Streptomycetaceae</taxon>
        <taxon>Streptomyces</taxon>
    </lineage>
</organism>
<dbReference type="Proteomes" id="UP000675554">
    <property type="component" value="Unassembled WGS sequence"/>
</dbReference>
<name>A0A8T4ITR0_9ACTN</name>
<protein>
    <submittedName>
        <fullName evidence="1">Uncharacterized protein</fullName>
    </submittedName>
</protein>